<keyword evidence="7 8" id="KW-0472">Membrane</keyword>
<dbReference type="Proteomes" id="UP000220133">
    <property type="component" value="Chromosome"/>
</dbReference>
<evidence type="ECO:0000256" key="3">
    <source>
        <dbReference type="ARBA" id="ARBA00022676"/>
    </source>
</evidence>
<dbReference type="EMBL" id="CP023777">
    <property type="protein sequence ID" value="ATL46326.1"/>
    <property type="molecule type" value="Genomic_DNA"/>
</dbReference>
<evidence type="ECO:0000256" key="4">
    <source>
        <dbReference type="ARBA" id="ARBA00022679"/>
    </source>
</evidence>
<feature type="transmembrane region" description="Helical" evidence="8">
    <location>
        <begin position="248"/>
        <end position="268"/>
    </location>
</feature>
<feature type="transmembrane region" description="Helical" evidence="8">
    <location>
        <begin position="12"/>
        <end position="30"/>
    </location>
</feature>
<dbReference type="GO" id="GO:0005886">
    <property type="term" value="C:plasma membrane"/>
    <property type="evidence" value="ECO:0007669"/>
    <property type="project" value="UniProtKB-SubCell"/>
</dbReference>
<feature type="transmembrane region" description="Helical" evidence="8">
    <location>
        <begin position="83"/>
        <end position="104"/>
    </location>
</feature>
<feature type="transmembrane region" description="Helical" evidence="8">
    <location>
        <begin position="204"/>
        <end position="227"/>
    </location>
</feature>
<feature type="transmembrane region" description="Helical" evidence="8">
    <location>
        <begin position="380"/>
        <end position="397"/>
    </location>
</feature>
<accession>A0A291QQW8</accession>
<dbReference type="PANTHER" id="PTHR33908:SF11">
    <property type="entry name" value="MEMBRANE PROTEIN"/>
    <property type="match status" value="1"/>
</dbReference>
<evidence type="ECO:0000256" key="8">
    <source>
        <dbReference type="SAM" id="Phobius"/>
    </source>
</evidence>
<dbReference type="GO" id="GO:0016763">
    <property type="term" value="F:pentosyltransferase activity"/>
    <property type="evidence" value="ECO:0007669"/>
    <property type="project" value="TreeGrafter"/>
</dbReference>
<feature type="transmembrane region" description="Helical" evidence="8">
    <location>
        <begin position="139"/>
        <end position="155"/>
    </location>
</feature>
<dbReference type="PANTHER" id="PTHR33908">
    <property type="entry name" value="MANNOSYLTRANSFERASE YKCB-RELATED"/>
    <property type="match status" value="1"/>
</dbReference>
<dbReference type="OrthoDB" id="1490199at2"/>
<evidence type="ECO:0008006" key="11">
    <source>
        <dbReference type="Google" id="ProtNLM"/>
    </source>
</evidence>
<dbReference type="RefSeq" id="WP_098192714.1">
    <property type="nucleotide sequence ID" value="NZ_CP023777.1"/>
</dbReference>
<dbReference type="GO" id="GO:0009103">
    <property type="term" value="P:lipopolysaccharide biosynthetic process"/>
    <property type="evidence" value="ECO:0007669"/>
    <property type="project" value="UniProtKB-ARBA"/>
</dbReference>
<evidence type="ECO:0000256" key="1">
    <source>
        <dbReference type="ARBA" id="ARBA00004651"/>
    </source>
</evidence>
<comment type="subcellular location">
    <subcellularLocation>
        <location evidence="1">Cell membrane</location>
        <topology evidence="1">Multi-pass membrane protein</topology>
    </subcellularLocation>
</comment>
<keyword evidence="3" id="KW-0328">Glycosyltransferase</keyword>
<evidence type="ECO:0000313" key="9">
    <source>
        <dbReference type="EMBL" id="ATL46326.1"/>
    </source>
</evidence>
<keyword evidence="10" id="KW-1185">Reference proteome</keyword>
<feature type="transmembrane region" description="Helical" evidence="8">
    <location>
        <begin position="167"/>
        <end position="198"/>
    </location>
</feature>
<evidence type="ECO:0000256" key="5">
    <source>
        <dbReference type="ARBA" id="ARBA00022692"/>
    </source>
</evidence>
<dbReference type="AlphaFoldDB" id="A0A291QQW8"/>
<keyword evidence="5 8" id="KW-0812">Transmembrane</keyword>
<sequence>MHPIRNQASNNWWRYLLVFGVILCFILLSFPGNRSEADDGFYYAYLVRDNSWERLFQSRYLLFLPFLKAAHTFFWQLGWHADVYKFMCYVSAACSAATCVLVYYTLNNVFNIKRTTAVWGAVLLMICYGFWRYAVEAEVYAISNLLSILVFLCMWRMTKERGSRKWLLITSVLAGVSVLFYKPNVIPLFFAFPFWLLIRRQWSFTFAYGILGFLVVLAGYYSVYSVFPGDMTFREFFLDGASQSYGSPLVTIFVIGANILATGFIYGFEKVAGFIHHRFPANIIAEEVYAANSNPVGNKIAVVTTILAVLSILATLILVFLKRKRLKLLTAQVILVLWIGIYAMMLLYLDPNSPEPWTMLLLPMVLLISSWVGQLPRDKWVFLPWAMLLCIGLHNFFGGYQVIRKQSGDLIVHETGWLEGHTSQGDLVMSLGAGSKLNYIAYNTPATVYSLEQHYDKAKLNIRNTLAGQKKVYILEDAIEIDPAVKFRHPEAYEKSMAIVAELKPYLILQNPGDPKFAPVYALDPTYLKILER</sequence>
<dbReference type="Pfam" id="PF11028">
    <property type="entry name" value="TMEM260-like"/>
    <property type="match status" value="1"/>
</dbReference>
<evidence type="ECO:0000256" key="2">
    <source>
        <dbReference type="ARBA" id="ARBA00022475"/>
    </source>
</evidence>
<keyword evidence="4" id="KW-0808">Transferase</keyword>
<dbReference type="InterPro" id="IPR050297">
    <property type="entry name" value="LipidA_mod_glycosyltrf_83"/>
</dbReference>
<evidence type="ECO:0000256" key="6">
    <source>
        <dbReference type="ARBA" id="ARBA00022989"/>
    </source>
</evidence>
<evidence type="ECO:0000313" key="10">
    <source>
        <dbReference type="Proteomes" id="UP000220133"/>
    </source>
</evidence>
<gene>
    <name evidence="9" type="ORF">COR50_03570</name>
</gene>
<feature type="transmembrane region" description="Helical" evidence="8">
    <location>
        <begin position="328"/>
        <end position="349"/>
    </location>
</feature>
<feature type="transmembrane region" description="Helical" evidence="8">
    <location>
        <begin position="300"/>
        <end position="321"/>
    </location>
</feature>
<evidence type="ECO:0000256" key="7">
    <source>
        <dbReference type="ARBA" id="ARBA00023136"/>
    </source>
</evidence>
<keyword evidence="2" id="KW-1003">Cell membrane</keyword>
<keyword evidence="6 8" id="KW-1133">Transmembrane helix</keyword>
<feature type="transmembrane region" description="Helical" evidence="8">
    <location>
        <begin position="116"/>
        <end position="133"/>
    </location>
</feature>
<dbReference type="KEGG" id="cbae:COR50_03570"/>
<reference evidence="9 10" key="1">
    <citation type="submission" date="2017-10" db="EMBL/GenBank/DDBJ databases">
        <title>Paenichitinophaga pekingensis gen. nov., sp. nov., isolated from activated sludge.</title>
        <authorList>
            <person name="Jin D."/>
            <person name="Kong X."/>
            <person name="Deng Y."/>
            <person name="Bai Z."/>
        </authorList>
    </citation>
    <scope>NUCLEOTIDE SEQUENCE [LARGE SCALE GENOMIC DNA]</scope>
    <source>
        <strain evidence="9 10">13</strain>
    </source>
</reference>
<feature type="transmembrane region" description="Helical" evidence="8">
    <location>
        <begin position="355"/>
        <end position="373"/>
    </location>
</feature>
<proteinExistence type="predicted"/>
<organism evidence="9 10">
    <name type="scientific">Chitinophaga caeni</name>
    <dbReference type="NCBI Taxonomy" id="2029983"/>
    <lineage>
        <taxon>Bacteria</taxon>
        <taxon>Pseudomonadati</taxon>
        <taxon>Bacteroidota</taxon>
        <taxon>Chitinophagia</taxon>
        <taxon>Chitinophagales</taxon>
        <taxon>Chitinophagaceae</taxon>
        <taxon>Chitinophaga</taxon>
    </lineage>
</organism>
<name>A0A291QQW8_9BACT</name>
<dbReference type="InterPro" id="IPR021280">
    <property type="entry name" value="TMEM260-like"/>
</dbReference>
<protein>
    <recommendedName>
        <fullName evidence="11">Glycosyltransferase RgtA/B/C/D-like domain-containing protein</fullName>
    </recommendedName>
</protein>